<dbReference type="PANTHER" id="PTHR37563:SF2">
    <property type="entry name" value="PHYTANOYL-COA DIOXYGENASE FAMILY PROTEIN (AFU_ORTHOLOGUE AFUA_2G03330)"/>
    <property type="match status" value="1"/>
</dbReference>
<gene>
    <name evidence="2" type="ORF">BD289DRAFT_368164</name>
</gene>
<dbReference type="AlphaFoldDB" id="A0A2T3A8E1"/>
<keyword evidence="2" id="KW-0560">Oxidoreductase</keyword>
<proteinExistence type="predicted"/>
<dbReference type="OrthoDB" id="407832at2759"/>
<dbReference type="Proteomes" id="UP000241462">
    <property type="component" value="Unassembled WGS sequence"/>
</dbReference>
<dbReference type="PANTHER" id="PTHR37563">
    <property type="entry name" value="PHYTANOYL-COA DIOXYGENASE FAMILY PROTEIN (AFU_ORTHOLOGUE AFUA_2G03330)"/>
    <property type="match status" value="1"/>
</dbReference>
<evidence type="ECO:0000313" key="3">
    <source>
        <dbReference type="Proteomes" id="UP000241462"/>
    </source>
</evidence>
<keyword evidence="3" id="KW-1185">Reference proteome</keyword>
<protein>
    <submittedName>
        <fullName evidence="2">Phytanoyl-dioxygenase family protein</fullName>
    </submittedName>
</protein>
<dbReference type="Pfam" id="PF05721">
    <property type="entry name" value="PhyH"/>
    <property type="match status" value="1"/>
</dbReference>
<dbReference type="EMBL" id="KZ678439">
    <property type="protein sequence ID" value="PSR85674.1"/>
    <property type="molecule type" value="Genomic_DNA"/>
</dbReference>
<dbReference type="GO" id="GO:0051213">
    <property type="term" value="F:dioxygenase activity"/>
    <property type="evidence" value="ECO:0007669"/>
    <property type="project" value="UniProtKB-KW"/>
</dbReference>
<evidence type="ECO:0000256" key="1">
    <source>
        <dbReference type="SAM" id="MobiDB-lite"/>
    </source>
</evidence>
<evidence type="ECO:0000313" key="2">
    <source>
        <dbReference type="EMBL" id="PSR85674.1"/>
    </source>
</evidence>
<dbReference type="InterPro" id="IPR051961">
    <property type="entry name" value="Fungal_Metabolite_Diox"/>
</dbReference>
<name>A0A2T3A8E1_9PEZI</name>
<dbReference type="InParanoid" id="A0A2T3A8E1"/>
<dbReference type="InterPro" id="IPR008775">
    <property type="entry name" value="Phytyl_CoA_dOase-like"/>
</dbReference>
<dbReference type="SUPFAM" id="SSF51197">
    <property type="entry name" value="Clavaminate synthase-like"/>
    <property type="match status" value="1"/>
</dbReference>
<accession>A0A2T3A8E1</accession>
<reference evidence="2 3" key="1">
    <citation type="journal article" date="2018" name="Mycol. Prog.">
        <title>Coniella lustricola, a new species from submerged detritus.</title>
        <authorList>
            <person name="Raudabaugh D.B."/>
            <person name="Iturriaga T."/>
            <person name="Carver A."/>
            <person name="Mondo S."/>
            <person name="Pangilinan J."/>
            <person name="Lipzen A."/>
            <person name="He G."/>
            <person name="Amirebrahimi M."/>
            <person name="Grigoriev I.V."/>
            <person name="Miller A.N."/>
        </authorList>
    </citation>
    <scope>NUCLEOTIDE SEQUENCE [LARGE SCALE GENOMIC DNA]</scope>
    <source>
        <strain evidence="2 3">B22-T-1</strain>
    </source>
</reference>
<sequence length="316" mass="35189">MASNDQPTKAADAPQAVAPTAKERQAGVYSARNLQKALGALHQDGLVVLQGIIDKGHIDALNATMCEEASQRIADPKQAYNQNVKLTDPTHLHEDVYFNSFVLQIANAYLGPNPIWNWLTANTAIADTPGLRQAEHKDSSFDHPQCPYYLIANIPLCDFSVANGATEFWLGSSVYTSIEDQQVVHEDCTVSMKPYKAGERIPWISDEAKAARRSVRPPLQPAVARGDVLIRDLRTWHAGMPNLSTEHRVMLGLGYQSPIHPNYKQRLHLPLSTQDFFLGQAKGRVEVRANFYEDSEFAVTKADTYFDIRPQYGAEE</sequence>
<feature type="compositionally biased region" description="Low complexity" evidence="1">
    <location>
        <begin position="7"/>
        <end position="20"/>
    </location>
</feature>
<dbReference type="Gene3D" id="2.60.120.620">
    <property type="entry name" value="q2cbj1_9rhob like domain"/>
    <property type="match status" value="1"/>
</dbReference>
<organism evidence="2 3">
    <name type="scientific">Coniella lustricola</name>
    <dbReference type="NCBI Taxonomy" id="2025994"/>
    <lineage>
        <taxon>Eukaryota</taxon>
        <taxon>Fungi</taxon>
        <taxon>Dikarya</taxon>
        <taxon>Ascomycota</taxon>
        <taxon>Pezizomycotina</taxon>
        <taxon>Sordariomycetes</taxon>
        <taxon>Sordariomycetidae</taxon>
        <taxon>Diaporthales</taxon>
        <taxon>Schizoparmaceae</taxon>
        <taxon>Coniella</taxon>
    </lineage>
</organism>
<keyword evidence="2" id="KW-0223">Dioxygenase</keyword>
<feature type="region of interest" description="Disordered" evidence="1">
    <location>
        <begin position="1"/>
        <end position="24"/>
    </location>
</feature>